<feature type="compositionally biased region" description="Basic and acidic residues" evidence="1">
    <location>
        <begin position="288"/>
        <end position="301"/>
    </location>
</feature>
<sequence>MSSEIVSILQVVKLGFKLSISFNTVACKVAAFGIDVHSIAKGLSLYVAALKQVGQTLQAKDSPHSPLALRVAKEISERGNTIFNFFAKMLDKAQRNDGDLIQERFARCFRKRHVTYLLALLDALKLSLIVMLQVLQLGKLISSKAPSSIPNYIVQGERDEVQNMLIVLHWSISRLDRLRYSAICEAEEYSRNARYQGLSDSQLNGSGPPPPSTIPTILPALSFKDLNSSLSPISQDVTGTVHVSSQAIDHLIAQWAQVGGFRGLSGEEARPQRHVTFASDVESNSFRDGLEGCERQKDHPEGATSNRRRHSQEARKPATEFRKDNSSLQAQVETDSEESSNNDTPATRKDNSSLQTQVETDSEESSDNDIPVRRRKVRFSPSGNTSATEEGGHHRGDGGHVNYTNKGKPKTSPSQRRIPTPEFNMHNQQTADRHPRPPRRSPRTLPRAIPEREPQKYGHISNLSPCNSSDSLVSGLYHPQYPSTMTTLPVKVRSPDKDNSTERRKNLKRQVITGIPVGSAIPTAVKAF</sequence>
<proteinExistence type="predicted"/>
<feature type="region of interest" description="Disordered" evidence="1">
    <location>
        <begin position="278"/>
        <end position="458"/>
    </location>
</feature>
<accession>A0ABP2EWY8</accession>
<dbReference type="EMBL" id="EQ999974">
    <property type="protein sequence ID" value="EEQ86554.1"/>
    <property type="molecule type" value="Genomic_DNA"/>
</dbReference>
<feature type="compositionally biased region" description="Basic and acidic residues" evidence="1">
    <location>
        <begin position="311"/>
        <end position="325"/>
    </location>
</feature>
<dbReference type="GeneID" id="69024236"/>
<evidence type="ECO:0000256" key="1">
    <source>
        <dbReference type="SAM" id="MobiDB-lite"/>
    </source>
</evidence>
<gene>
    <name evidence="2" type="ORF">BDCG_01674</name>
</gene>
<keyword evidence="3" id="KW-1185">Reference proteome</keyword>
<protein>
    <submittedName>
        <fullName evidence="2">Uncharacterized protein</fullName>
    </submittedName>
</protein>
<dbReference type="RefSeq" id="XP_045274083.1">
    <property type="nucleotide sequence ID" value="XM_045417197.1"/>
</dbReference>
<name>A0ABP2EWY8_AJEDR</name>
<evidence type="ECO:0000313" key="3">
    <source>
        <dbReference type="Proteomes" id="UP000002039"/>
    </source>
</evidence>
<organism evidence="2 3">
    <name type="scientific">Ajellomyces dermatitidis (strain ER-3 / ATCC MYA-2586)</name>
    <name type="common">Blastomyces dermatitidis</name>
    <dbReference type="NCBI Taxonomy" id="559297"/>
    <lineage>
        <taxon>Eukaryota</taxon>
        <taxon>Fungi</taxon>
        <taxon>Dikarya</taxon>
        <taxon>Ascomycota</taxon>
        <taxon>Pezizomycotina</taxon>
        <taxon>Eurotiomycetes</taxon>
        <taxon>Eurotiomycetidae</taxon>
        <taxon>Onygenales</taxon>
        <taxon>Ajellomycetaceae</taxon>
        <taxon>Blastomyces</taxon>
    </lineage>
</organism>
<evidence type="ECO:0000313" key="2">
    <source>
        <dbReference type="EMBL" id="EEQ86554.1"/>
    </source>
</evidence>
<dbReference type="Proteomes" id="UP000002039">
    <property type="component" value="Unassembled WGS sequence"/>
</dbReference>
<reference evidence="3" key="1">
    <citation type="journal article" date="2015" name="PLoS Genet.">
        <title>The dynamic genome and transcriptome of the human fungal pathogen Blastomyces and close relative Emmonsia.</title>
        <authorList>
            <person name="Munoz J.F."/>
            <person name="Gauthier G.M."/>
            <person name="Desjardins C.A."/>
            <person name="Gallo J.E."/>
            <person name="Holder J."/>
            <person name="Sullivan T.D."/>
            <person name="Marty A.J."/>
            <person name="Carmen J.C."/>
            <person name="Chen Z."/>
            <person name="Ding L."/>
            <person name="Gujja S."/>
            <person name="Magrini V."/>
            <person name="Misas E."/>
            <person name="Mitreva M."/>
            <person name="Priest M."/>
            <person name="Saif S."/>
            <person name="Whiston E.A."/>
            <person name="Young S."/>
            <person name="Zeng Q."/>
            <person name="Goldman W.E."/>
            <person name="Mardis E.R."/>
            <person name="Taylor J.W."/>
            <person name="McEwen J.G."/>
            <person name="Clay O.K."/>
            <person name="Klein B.S."/>
            <person name="Cuomo C.A."/>
        </authorList>
    </citation>
    <scope>NUCLEOTIDE SEQUENCE [LARGE SCALE GENOMIC DNA]</scope>
    <source>
        <strain evidence="3">ER-3 / ATCC MYA-2586</strain>
    </source>
</reference>